<evidence type="ECO:0000259" key="2">
    <source>
        <dbReference type="PROSITE" id="PS50853"/>
    </source>
</evidence>
<dbReference type="InterPro" id="IPR036116">
    <property type="entry name" value="FN3_sf"/>
</dbReference>
<dbReference type="RefSeq" id="WP_115480707.1">
    <property type="nucleotide sequence ID" value="NZ_QRCT01000012.1"/>
</dbReference>
<reference evidence="3 4" key="1">
    <citation type="submission" date="2018-07" db="EMBL/GenBank/DDBJ databases">
        <title>Anaerosacharophilus polymeroproducens gen. nov. sp. nov., an anaerobic bacterium isolated from salt field.</title>
        <authorList>
            <person name="Kim W."/>
            <person name="Yang S.-H."/>
            <person name="Oh J."/>
            <person name="Lee J.-H."/>
            <person name="Kwon K.K."/>
        </authorList>
    </citation>
    <scope>NUCLEOTIDE SEQUENCE [LARGE SCALE GENOMIC DNA]</scope>
    <source>
        <strain evidence="3 4">MCWD5</strain>
    </source>
</reference>
<dbReference type="PROSITE" id="PS50853">
    <property type="entry name" value="FN3"/>
    <property type="match status" value="1"/>
</dbReference>
<organism evidence="3 4">
    <name type="scientific">Anaerosacchariphilus polymeriproducens</name>
    <dbReference type="NCBI Taxonomy" id="1812858"/>
    <lineage>
        <taxon>Bacteria</taxon>
        <taxon>Bacillati</taxon>
        <taxon>Bacillota</taxon>
        <taxon>Clostridia</taxon>
        <taxon>Lachnospirales</taxon>
        <taxon>Lachnospiraceae</taxon>
        <taxon>Anaerosacchariphilus</taxon>
    </lineage>
</organism>
<dbReference type="Gene3D" id="2.60.40.10">
    <property type="entry name" value="Immunoglobulins"/>
    <property type="match status" value="2"/>
</dbReference>
<comment type="caution">
    <text evidence="3">The sequence shown here is derived from an EMBL/GenBank/DDBJ whole genome shotgun (WGS) entry which is preliminary data.</text>
</comment>
<keyword evidence="4" id="KW-1185">Reference proteome</keyword>
<evidence type="ECO:0000313" key="3">
    <source>
        <dbReference type="EMBL" id="RDU24474.1"/>
    </source>
</evidence>
<gene>
    <name evidence="3" type="ORF">DWV06_03090</name>
</gene>
<feature type="chain" id="PRO_5016770591" evidence="1">
    <location>
        <begin position="29"/>
        <end position="460"/>
    </location>
</feature>
<evidence type="ECO:0000256" key="1">
    <source>
        <dbReference type="SAM" id="SignalP"/>
    </source>
</evidence>
<dbReference type="Gene3D" id="3.90.1720.10">
    <property type="entry name" value="endopeptidase domain like (from Nostoc punctiforme)"/>
    <property type="match status" value="1"/>
</dbReference>
<keyword evidence="1" id="KW-0732">Signal</keyword>
<proteinExistence type="predicted"/>
<dbReference type="InterPro" id="IPR003961">
    <property type="entry name" value="FN3_dom"/>
</dbReference>
<dbReference type="InterPro" id="IPR013783">
    <property type="entry name" value="Ig-like_fold"/>
</dbReference>
<dbReference type="AlphaFoldDB" id="A0A371AY18"/>
<name>A0A371AY18_9FIRM</name>
<feature type="signal peptide" evidence="1">
    <location>
        <begin position="1"/>
        <end position="28"/>
    </location>
</feature>
<evidence type="ECO:0000313" key="4">
    <source>
        <dbReference type="Proteomes" id="UP000255036"/>
    </source>
</evidence>
<accession>A0A371AY18</accession>
<dbReference type="Pfam" id="PF00041">
    <property type="entry name" value="fn3"/>
    <property type="match status" value="1"/>
</dbReference>
<dbReference type="Proteomes" id="UP000255036">
    <property type="component" value="Unassembled WGS sequence"/>
</dbReference>
<dbReference type="SMART" id="SM00060">
    <property type="entry name" value="FN3"/>
    <property type="match status" value="2"/>
</dbReference>
<dbReference type="SUPFAM" id="SSF49265">
    <property type="entry name" value="Fibronectin type III"/>
    <property type="match status" value="1"/>
</dbReference>
<dbReference type="OrthoDB" id="1734240at2"/>
<dbReference type="CDD" id="cd00063">
    <property type="entry name" value="FN3"/>
    <property type="match status" value="2"/>
</dbReference>
<feature type="domain" description="Fibronectin type-III" evidence="2">
    <location>
        <begin position="125"/>
        <end position="220"/>
    </location>
</feature>
<protein>
    <submittedName>
        <fullName evidence="3">Fibronectin type III domain-containing protein</fullName>
    </submittedName>
</protein>
<dbReference type="EMBL" id="QRCT01000012">
    <property type="protein sequence ID" value="RDU24474.1"/>
    <property type="molecule type" value="Genomic_DNA"/>
</dbReference>
<sequence length="460" mass="51948">MRKLKLSMLSVLICFIIVFCSAATTAFASDKKPAKPKNLRTAVGNKTVTLKWNLVENATGYQIFQYNSKKNSFKKIGYTKEARFKIAKLTNDVSYQFKIRSYKRVNKKNYYSKFTEAVYATPTVIVNRPKGVLSTGIKQKVRLTWSKVNLATGYKVYQYDTTKKKYVAITARKTNSYTVKNLDKGNSYQFRIRAYRKVDGKTYFSRFSGKTSVTLSTAGVSTIKTFLKTALQPVGSTMYIWGGGWNEADTGAGEDATRISVSPQWHKFFNKQTSSYDYNNTRYQLGNGLDCSGYVGWTVYNILNTTSGKKGYVMKSREFTSNFASRGWGTYVSRSSVKNYKAGDIMSSACTCCGHVWIVLGSCSDRSVVLVHSSPDGVQINGTVTPSGSYKSEAIKLANKYMKKYYPKWYKKYPNCSKGLSYLSHYSQMHWDISGKSIMTDPDKYTTMSASKILKDLFKN</sequence>